<dbReference type="AlphaFoldDB" id="A0A150GY13"/>
<dbReference type="PANTHER" id="PTHR47466:SF1">
    <property type="entry name" value="METALLOPROTEASE MEP1 (AFU_ORTHOLOGUE AFUA_1G07730)-RELATED"/>
    <property type="match status" value="1"/>
</dbReference>
<reference evidence="4" key="1">
    <citation type="journal article" date="2016" name="Nat. Commun.">
        <title>The Gonium pectorale genome demonstrates co-option of cell cycle regulation during the evolution of multicellularity.</title>
        <authorList>
            <person name="Hanschen E.R."/>
            <person name="Marriage T.N."/>
            <person name="Ferris P.J."/>
            <person name="Hamaji T."/>
            <person name="Toyoda A."/>
            <person name="Fujiyama A."/>
            <person name="Neme R."/>
            <person name="Noguchi H."/>
            <person name="Minakuchi Y."/>
            <person name="Suzuki M."/>
            <person name="Kawai-Toyooka H."/>
            <person name="Smith D.R."/>
            <person name="Sparks H."/>
            <person name="Anderson J."/>
            <person name="Bakaric R."/>
            <person name="Luria V."/>
            <person name="Karger A."/>
            <person name="Kirschner M.W."/>
            <person name="Durand P.M."/>
            <person name="Michod R.E."/>
            <person name="Nozaki H."/>
            <person name="Olson B.J."/>
        </authorList>
    </citation>
    <scope>NUCLEOTIDE SEQUENCE [LARGE SCALE GENOMIC DNA]</scope>
    <source>
        <strain evidence="4">NIES-2863</strain>
    </source>
</reference>
<organism evidence="3 4">
    <name type="scientific">Gonium pectorale</name>
    <name type="common">Green alga</name>
    <dbReference type="NCBI Taxonomy" id="33097"/>
    <lineage>
        <taxon>Eukaryota</taxon>
        <taxon>Viridiplantae</taxon>
        <taxon>Chlorophyta</taxon>
        <taxon>core chlorophytes</taxon>
        <taxon>Chlorophyceae</taxon>
        <taxon>CS clade</taxon>
        <taxon>Chlamydomonadales</taxon>
        <taxon>Volvocaceae</taxon>
        <taxon>Gonium</taxon>
    </lineage>
</organism>
<evidence type="ECO:0008006" key="5">
    <source>
        <dbReference type="Google" id="ProtNLM"/>
    </source>
</evidence>
<feature type="region of interest" description="Disordered" evidence="2">
    <location>
        <begin position="612"/>
        <end position="647"/>
    </location>
</feature>
<dbReference type="Proteomes" id="UP000075714">
    <property type="component" value="Unassembled WGS sequence"/>
</dbReference>
<proteinExistence type="inferred from homology"/>
<evidence type="ECO:0000313" key="3">
    <source>
        <dbReference type="EMBL" id="KXZ54230.1"/>
    </source>
</evidence>
<feature type="compositionally biased region" description="Pro residues" evidence="2">
    <location>
        <begin position="612"/>
        <end position="644"/>
    </location>
</feature>
<dbReference type="InterPro" id="IPR024079">
    <property type="entry name" value="MetalloPept_cat_dom_sf"/>
</dbReference>
<comment type="similarity">
    <text evidence="1">Belongs to the peptidase M43B family.</text>
</comment>
<dbReference type="GO" id="GO:0008237">
    <property type="term" value="F:metallopeptidase activity"/>
    <property type="evidence" value="ECO:0007669"/>
    <property type="project" value="InterPro"/>
</dbReference>
<protein>
    <recommendedName>
        <fullName evidence="5">Peptidase M43 pregnancy-associated plasma-A domain-containing protein</fullName>
    </recommendedName>
</protein>
<dbReference type="EMBL" id="LSYV01000006">
    <property type="protein sequence ID" value="KXZ54230.1"/>
    <property type="molecule type" value="Genomic_DNA"/>
</dbReference>
<feature type="region of interest" description="Disordered" evidence="2">
    <location>
        <begin position="719"/>
        <end position="745"/>
    </location>
</feature>
<name>A0A150GY13_GONPE</name>
<evidence type="ECO:0000256" key="1">
    <source>
        <dbReference type="ARBA" id="ARBA00008721"/>
    </source>
</evidence>
<accession>A0A150GY13</accession>
<dbReference type="PANTHER" id="PTHR47466">
    <property type="match status" value="1"/>
</dbReference>
<sequence length="891" mass="95666">MGTKGRGNRYHHDEKPAEDEQNTIELPQNVDIIRSFMPIDYEKNLGNDRVKAHYEQTSILGPAFHALSVVISTLGGTNATYDPNVLRIYVMTKYKGNQDTLAKLFEVAQRLQVSPDFQEQLYELTTSLVDVFQYIRDNQGKIGAPGRRLLAANSAEPLAVQLLKAFIKSGLQSPVLQGALGDLSSIWTNIDDIVDLVVDVFNSVRSIAAQADQIANTQDSYHPDRQPLPKPAPATVVGLEDTSIRVTVNPYIPLIVAEVGDDLVADPPAELPSGPGRRLAEQVKIPLPSGFSPSMPASLPNLLVPTVWHFLTYTDANGEQGPPGIKQACAMAQRMIENANYRFAPAKIQFWIKECRNTEGYAYLNQGTREDWLNCGTDGYISEICGDPMILESIQDFPRSINIYVGAEQPLANWAGYGWAPGDVEDPLQGHLGLTWTTVSTDGANNRIMYESGSFALVHEILHHLGMQHTFVTGNKTADCMDGDAKSGITDTPVTLNPVWKQTWSQKAVMACQNAWKSALGSDWDTANRRASVRVGIPAEDVNPAFDSCPQYPGTDEIANYVTYTYDICLAALGHLTTGQIAGLHQITADYNPTLYAWAQYYYQNPPPGAIPSPPPPALSPPPPPVANSPPPSATPSPSPPPPSSSGTCFHPTKNNCKCANSWDTNGKFYSGCAPADENIPDGSGKSWCKVDNSDGMCTKMRNSWWDYCTVNPACPPAPTASPPPSPPPRSPSPPPPASTGTSDCGAGAPTKTGQFCTSNPWKIKGSTDTNIGCANPNNDPNGAWCLLRSGLATPAGAAWDYCMPGCVVQATPKPANAMPYTLSCANGVTIQGNPATCTCSDSYSLAFDGGGSYKNMKGCTMYAETGAGMCVVTCTKNKAANSRAYSCGCA</sequence>
<dbReference type="STRING" id="33097.A0A150GY13"/>
<dbReference type="SUPFAM" id="SSF55486">
    <property type="entry name" value="Metalloproteases ('zincins'), catalytic domain"/>
    <property type="match status" value="1"/>
</dbReference>
<gene>
    <name evidence="3" type="ORF">GPECTOR_5g321</name>
</gene>
<dbReference type="Gene3D" id="3.40.390.10">
    <property type="entry name" value="Collagenase (Catalytic Domain)"/>
    <property type="match status" value="1"/>
</dbReference>
<dbReference type="OrthoDB" id="526647at2759"/>
<feature type="compositionally biased region" description="Pro residues" evidence="2">
    <location>
        <begin position="719"/>
        <end position="738"/>
    </location>
</feature>
<keyword evidence="4" id="KW-1185">Reference proteome</keyword>
<comment type="caution">
    <text evidence="3">The sequence shown here is derived from an EMBL/GenBank/DDBJ whole genome shotgun (WGS) entry which is preliminary data.</text>
</comment>
<feature type="region of interest" description="Disordered" evidence="2">
    <location>
        <begin position="1"/>
        <end position="22"/>
    </location>
</feature>
<evidence type="ECO:0000313" key="4">
    <source>
        <dbReference type="Proteomes" id="UP000075714"/>
    </source>
</evidence>
<evidence type="ECO:0000256" key="2">
    <source>
        <dbReference type="SAM" id="MobiDB-lite"/>
    </source>
</evidence>